<dbReference type="PROSITE" id="PS51061">
    <property type="entry name" value="R3H"/>
    <property type="match status" value="1"/>
</dbReference>
<accession>A0AAD6T5W9</accession>
<feature type="compositionally biased region" description="Basic and acidic residues" evidence="10">
    <location>
        <begin position="79"/>
        <end position="88"/>
    </location>
</feature>
<dbReference type="InterPro" id="IPR036867">
    <property type="entry name" value="R3H_dom_sf"/>
</dbReference>
<evidence type="ECO:0000256" key="5">
    <source>
        <dbReference type="ARBA" id="ARBA00022771"/>
    </source>
</evidence>
<evidence type="ECO:0000259" key="11">
    <source>
        <dbReference type="PROSITE" id="PS51061"/>
    </source>
</evidence>
<evidence type="ECO:0000256" key="8">
    <source>
        <dbReference type="ARBA" id="ARBA00023163"/>
    </source>
</evidence>
<keyword evidence="6" id="KW-0862">Zinc</keyword>
<evidence type="ECO:0000313" key="12">
    <source>
        <dbReference type="EMBL" id="KAJ7039810.1"/>
    </source>
</evidence>
<evidence type="ECO:0000256" key="6">
    <source>
        <dbReference type="ARBA" id="ARBA00022833"/>
    </source>
</evidence>
<feature type="compositionally biased region" description="Low complexity" evidence="10">
    <location>
        <begin position="1004"/>
        <end position="1018"/>
    </location>
</feature>
<feature type="compositionally biased region" description="Pro residues" evidence="10">
    <location>
        <begin position="1041"/>
        <end position="1052"/>
    </location>
</feature>
<dbReference type="EMBL" id="JARJCM010000025">
    <property type="protein sequence ID" value="KAJ7039810.1"/>
    <property type="molecule type" value="Genomic_DNA"/>
</dbReference>
<dbReference type="CDD" id="cd02325">
    <property type="entry name" value="R3H"/>
    <property type="match status" value="1"/>
</dbReference>
<evidence type="ECO:0000256" key="2">
    <source>
        <dbReference type="ARBA" id="ARBA00007269"/>
    </source>
</evidence>
<proteinExistence type="inferred from homology"/>
<keyword evidence="5" id="KW-0863">Zinc-finger</keyword>
<dbReference type="Pfam" id="PF01424">
    <property type="entry name" value="R3H"/>
    <property type="match status" value="1"/>
</dbReference>
<keyword evidence="9" id="KW-0539">Nucleus</keyword>
<dbReference type="GO" id="GO:0000122">
    <property type="term" value="P:negative regulation of transcription by RNA polymerase II"/>
    <property type="evidence" value="ECO:0007669"/>
    <property type="project" value="TreeGrafter"/>
</dbReference>
<dbReference type="SMART" id="SM00438">
    <property type="entry name" value="ZnF_NFX"/>
    <property type="match status" value="8"/>
</dbReference>
<evidence type="ECO:0000313" key="13">
    <source>
        <dbReference type="Proteomes" id="UP001218188"/>
    </source>
</evidence>
<dbReference type="InterPro" id="IPR034078">
    <property type="entry name" value="NFX1_fam"/>
</dbReference>
<evidence type="ECO:0000256" key="10">
    <source>
        <dbReference type="SAM" id="MobiDB-lite"/>
    </source>
</evidence>
<dbReference type="GO" id="GO:0000981">
    <property type="term" value="F:DNA-binding transcription factor activity, RNA polymerase II-specific"/>
    <property type="evidence" value="ECO:0007669"/>
    <property type="project" value="TreeGrafter"/>
</dbReference>
<feature type="domain" description="R3H" evidence="11">
    <location>
        <begin position="879"/>
        <end position="941"/>
    </location>
</feature>
<comment type="caution">
    <text evidence="12">The sequence shown here is derived from an EMBL/GenBank/DDBJ whole genome shotgun (WGS) entry which is preliminary data.</text>
</comment>
<feature type="compositionally biased region" description="Polar residues" evidence="10">
    <location>
        <begin position="111"/>
        <end position="126"/>
    </location>
</feature>
<comment type="subcellular location">
    <subcellularLocation>
        <location evidence="1">Nucleus</location>
    </subcellularLocation>
</comment>
<keyword evidence="7" id="KW-0805">Transcription regulation</keyword>
<feature type="compositionally biased region" description="Polar residues" evidence="10">
    <location>
        <begin position="62"/>
        <end position="74"/>
    </location>
</feature>
<evidence type="ECO:0000256" key="9">
    <source>
        <dbReference type="ARBA" id="ARBA00023242"/>
    </source>
</evidence>
<feature type="compositionally biased region" description="Low complexity" evidence="10">
    <location>
        <begin position="1"/>
        <end position="11"/>
    </location>
</feature>
<protein>
    <recommendedName>
        <fullName evidence="11">R3H domain-containing protein</fullName>
    </recommendedName>
</protein>
<dbReference type="AlphaFoldDB" id="A0AAD6T5W9"/>
<organism evidence="12 13">
    <name type="scientific">Mycena alexandri</name>
    <dbReference type="NCBI Taxonomy" id="1745969"/>
    <lineage>
        <taxon>Eukaryota</taxon>
        <taxon>Fungi</taxon>
        <taxon>Dikarya</taxon>
        <taxon>Basidiomycota</taxon>
        <taxon>Agaricomycotina</taxon>
        <taxon>Agaricomycetes</taxon>
        <taxon>Agaricomycetidae</taxon>
        <taxon>Agaricales</taxon>
        <taxon>Marasmiineae</taxon>
        <taxon>Mycenaceae</taxon>
        <taxon>Mycena</taxon>
    </lineage>
</organism>
<keyword evidence="8" id="KW-0804">Transcription</keyword>
<feature type="region of interest" description="Disordered" evidence="10">
    <location>
        <begin position="1"/>
        <end position="166"/>
    </location>
</feature>
<evidence type="ECO:0000256" key="3">
    <source>
        <dbReference type="ARBA" id="ARBA00022723"/>
    </source>
</evidence>
<dbReference type="InterPro" id="IPR000967">
    <property type="entry name" value="Znf_NFX1"/>
</dbReference>
<keyword evidence="3" id="KW-0479">Metal-binding</keyword>
<gene>
    <name evidence="12" type="ORF">C8F04DRAFT_996217</name>
</gene>
<dbReference type="GO" id="GO:0005634">
    <property type="term" value="C:nucleus"/>
    <property type="evidence" value="ECO:0007669"/>
    <property type="project" value="UniProtKB-SubCell"/>
</dbReference>
<dbReference type="InterPro" id="IPR001374">
    <property type="entry name" value="R3H_dom"/>
</dbReference>
<comment type="similarity">
    <text evidence="2">Belongs to the NFX1 family.</text>
</comment>
<dbReference type="PANTHER" id="PTHR12360:SF12">
    <property type="entry name" value="TRANSCRIPTIONAL REPRESSOR NF-X1"/>
    <property type="match status" value="1"/>
</dbReference>
<name>A0AAD6T5W9_9AGAR</name>
<dbReference type="SUPFAM" id="SSF82708">
    <property type="entry name" value="R3H domain"/>
    <property type="match status" value="1"/>
</dbReference>
<feature type="compositionally biased region" description="Polar residues" evidence="10">
    <location>
        <begin position="989"/>
        <end position="999"/>
    </location>
</feature>
<dbReference type="GO" id="GO:0008270">
    <property type="term" value="F:zinc ion binding"/>
    <property type="evidence" value="ECO:0007669"/>
    <property type="project" value="UniProtKB-KW"/>
</dbReference>
<feature type="compositionally biased region" description="Low complexity" evidence="10">
    <location>
        <begin position="147"/>
        <end position="166"/>
    </location>
</feature>
<dbReference type="GO" id="GO:0000977">
    <property type="term" value="F:RNA polymerase II transcription regulatory region sequence-specific DNA binding"/>
    <property type="evidence" value="ECO:0007669"/>
    <property type="project" value="TreeGrafter"/>
</dbReference>
<keyword evidence="13" id="KW-1185">Reference proteome</keyword>
<keyword evidence="4" id="KW-0677">Repeat</keyword>
<sequence length="1069" mass="112290">MEGPDNPAPAADRPPAPARSEPGTNSGRGNNRRNNQRAQDGNPRRGGQNANGNPRAPRAQDPNGNPRLQDSNATGQSRPRGDRGDRGNRARPPRNGNGQPPPNEANPNPDASHSQNWRAQGGSDSSAPAPRRGRGSKFNTGLTTDDAASSAPNPPRARQAKPAAPVADDLTSILTAALRTPPYPDCPICFSAVHPAQPTWSCSPSLPVLDTASTEEHCCYTTFHLKCVRAWASKSVKELADAWAARGEPGRGGEWRCPGCQARRAAVPTAYRCFCGSTPSPAPPRIATPHSCAGPCARARPSCSHPCPLLCHPGPCPPCRVTTDVKCGCPQGKVLALRCGAGGGDVSCGSVCGRKLACGAHECKRDCHLDECDPCSVREDARCWCGKEEKEVGCGEGDAVPCSRDGANGKDIAETWIGCFACAETCDRFFDCGTHRCKQPCHSASGTPAQCPRSPEKVRTCPCGRRPIARGEADNDVKNAFPVRASCTAPIPTCGSPCRRILPGCGHACAANCHEGACPPCVEKVVRPCRCGGSAKTLFCHAAFAVGGDAEVLCEKPCGALRACGRHRCLRVCCPLASVAALQQQKKGKKRAAANGGANEVEVGEERGGLHECDLVCGKMLGCGTHRCEERDHKGPCPPCLRSSFEELICPCGLTVLEPPIPCGTQITCTYQCPRPPPPCGHPRTQHMCHPDETPCPPCPFLTTKRCMCGKKEVGNVRCAAERVGCGSVCGRIMACGGHRCERLCHLPGTEEDEGGEGGCGKCTAPCGKPRRLCLPLRHPCTQPCHAPASCDEVAACTAVITVSCACGRIRQPVQCGRSSTSTTASKAHSQQPKCTNECLIAKRNARLADALGISPEGGAGREKAVWPDDVIGFGRANAKFVGIVEKAFADFVAGDKKMQVLPHMPMERRKFVHDVAAVYRMDTQMVDQEPHRSVQLLRRFDTKIPSPLLSAVLAVSGPPPSLGKLADLRTGAAPSWRAGVSPKPATPPNATAGPSTPRSVWGAAGAAATTATAAAPQAQPPLPVRAPPAITVPTSHAAATPPPAQPLPLPLPISGTPVDVPEDWEDDV</sequence>
<evidence type="ECO:0000256" key="4">
    <source>
        <dbReference type="ARBA" id="ARBA00022737"/>
    </source>
</evidence>
<evidence type="ECO:0000256" key="1">
    <source>
        <dbReference type="ARBA" id="ARBA00004123"/>
    </source>
</evidence>
<evidence type="ECO:0000256" key="7">
    <source>
        <dbReference type="ARBA" id="ARBA00023015"/>
    </source>
</evidence>
<reference evidence="12" key="1">
    <citation type="submission" date="2023-03" db="EMBL/GenBank/DDBJ databases">
        <title>Massive genome expansion in bonnet fungi (Mycena s.s.) driven by repeated elements and novel gene families across ecological guilds.</title>
        <authorList>
            <consortium name="Lawrence Berkeley National Laboratory"/>
            <person name="Harder C.B."/>
            <person name="Miyauchi S."/>
            <person name="Viragh M."/>
            <person name="Kuo A."/>
            <person name="Thoen E."/>
            <person name="Andreopoulos B."/>
            <person name="Lu D."/>
            <person name="Skrede I."/>
            <person name="Drula E."/>
            <person name="Henrissat B."/>
            <person name="Morin E."/>
            <person name="Kohler A."/>
            <person name="Barry K."/>
            <person name="LaButti K."/>
            <person name="Morin E."/>
            <person name="Salamov A."/>
            <person name="Lipzen A."/>
            <person name="Mereny Z."/>
            <person name="Hegedus B."/>
            <person name="Baldrian P."/>
            <person name="Stursova M."/>
            <person name="Weitz H."/>
            <person name="Taylor A."/>
            <person name="Grigoriev I.V."/>
            <person name="Nagy L.G."/>
            <person name="Martin F."/>
            <person name="Kauserud H."/>
        </authorList>
    </citation>
    <scope>NUCLEOTIDE SEQUENCE</scope>
    <source>
        <strain evidence="12">CBHHK200</strain>
    </source>
</reference>
<dbReference type="CDD" id="cd06008">
    <property type="entry name" value="NF-X1-zinc-finger"/>
    <property type="match status" value="4"/>
</dbReference>
<feature type="region of interest" description="Disordered" evidence="10">
    <location>
        <begin position="975"/>
        <end position="1069"/>
    </location>
</feature>
<dbReference type="PANTHER" id="PTHR12360">
    <property type="entry name" value="NUCLEAR TRANSCRIPTION FACTOR, X-BOX BINDING 1 NFX1"/>
    <property type="match status" value="1"/>
</dbReference>
<dbReference type="Gene3D" id="3.30.1370.50">
    <property type="entry name" value="R3H-like domain"/>
    <property type="match status" value="1"/>
</dbReference>
<dbReference type="Proteomes" id="UP001218188">
    <property type="component" value="Unassembled WGS sequence"/>
</dbReference>